<organism evidence="5 6">
    <name type="scientific">Lichenicoccus roseus</name>
    <dbReference type="NCBI Taxonomy" id="2683649"/>
    <lineage>
        <taxon>Bacteria</taxon>
        <taxon>Pseudomonadati</taxon>
        <taxon>Pseudomonadota</taxon>
        <taxon>Alphaproteobacteria</taxon>
        <taxon>Acetobacterales</taxon>
        <taxon>Acetobacteraceae</taxon>
        <taxon>Lichenicoccus</taxon>
    </lineage>
</organism>
<dbReference type="InterPro" id="IPR001940">
    <property type="entry name" value="Peptidase_S1C"/>
</dbReference>
<dbReference type="PRINTS" id="PR00834">
    <property type="entry name" value="PROTEASES2C"/>
</dbReference>
<dbReference type="Gene3D" id="2.40.10.120">
    <property type="match status" value="1"/>
</dbReference>
<evidence type="ECO:0000256" key="1">
    <source>
        <dbReference type="ARBA" id="ARBA00022670"/>
    </source>
</evidence>
<dbReference type="RefSeq" id="WP_138325009.1">
    <property type="nucleotide sequence ID" value="NZ_VCDI01000002.1"/>
</dbReference>
<dbReference type="Pfam" id="PF13365">
    <property type="entry name" value="Trypsin_2"/>
    <property type="match status" value="1"/>
</dbReference>
<dbReference type="InterPro" id="IPR036034">
    <property type="entry name" value="PDZ_sf"/>
</dbReference>
<dbReference type="GO" id="GO:0004252">
    <property type="term" value="F:serine-type endopeptidase activity"/>
    <property type="evidence" value="ECO:0007669"/>
    <property type="project" value="InterPro"/>
</dbReference>
<name>A0A5R9J5N6_9PROT</name>
<evidence type="ECO:0000313" key="6">
    <source>
        <dbReference type="Proteomes" id="UP000305654"/>
    </source>
</evidence>
<dbReference type="GO" id="GO:0006508">
    <property type="term" value="P:proteolysis"/>
    <property type="evidence" value="ECO:0007669"/>
    <property type="project" value="UniProtKB-KW"/>
</dbReference>
<dbReference type="SUPFAM" id="SSF50156">
    <property type="entry name" value="PDZ domain-like"/>
    <property type="match status" value="1"/>
</dbReference>
<dbReference type="Proteomes" id="UP000305654">
    <property type="component" value="Unassembled WGS sequence"/>
</dbReference>
<feature type="domain" description="PDZ" evidence="4">
    <location>
        <begin position="275"/>
        <end position="362"/>
    </location>
</feature>
<sequence>MLIRLTGRPGASLLLALAAASLPAVPAWAQDAVASDMLATLPTVPPLVRSGPLSFAPLVRRVVPAVVNIAVTQDVEDEGGNDSGRIKVPPALRGTPFEKQYRDRMRKRREQMLGAGSGFVIDPAGIIVTNNHVVGNADKITVSFSDGTELPARLLGTDELTDIAVIAVKPAKPLAWVSWGDSRHVEVGDWIMAAGNPFGLGSSVTAGIVSARGRDIGAGPFDDFLQLDAPINPGNSGGPTFNMSGQVVALNTAIVSPTGGSVGIGFGIPSEIVAPIVAQLREKGHIDRGWLGVTLEERPDQGPGVTIVAIDRSGPAMRAGLKAGDTVDTVNGDKVDSARSLIRAIAAAAPGSSIRLSVVRAGHSFEVPMMVGRRPAEDAG</sequence>
<reference evidence="5 6" key="1">
    <citation type="submission" date="2019-05" db="EMBL/GenBank/DDBJ databases">
        <authorList>
            <person name="Pankratov T."/>
            <person name="Grouzdev D."/>
        </authorList>
    </citation>
    <scope>NUCLEOTIDE SEQUENCE [LARGE SCALE GENOMIC DNA]</scope>
    <source>
        <strain evidence="5 6">KEBCLARHB70R</strain>
    </source>
</reference>
<comment type="caution">
    <text evidence="5">The sequence shown here is derived from an EMBL/GenBank/DDBJ whole genome shotgun (WGS) entry which is preliminary data.</text>
</comment>
<feature type="chain" id="PRO_5024436617" evidence="3">
    <location>
        <begin position="30"/>
        <end position="380"/>
    </location>
</feature>
<keyword evidence="6" id="KW-1185">Reference proteome</keyword>
<dbReference type="PROSITE" id="PS50106">
    <property type="entry name" value="PDZ"/>
    <property type="match status" value="1"/>
</dbReference>
<dbReference type="Pfam" id="PF13180">
    <property type="entry name" value="PDZ_2"/>
    <property type="match status" value="1"/>
</dbReference>
<dbReference type="InterPro" id="IPR009003">
    <property type="entry name" value="Peptidase_S1_PA"/>
</dbReference>
<feature type="signal peptide" evidence="3">
    <location>
        <begin position="1"/>
        <end position="29"/>
    </location>
</feature>
<evidence type="ECO:0000313" key="5">
    <source>
        <dbReference type="EMBL" id="TLU72935.1"/>
    </source>
</evidence>
<dbReference type="InterPro" id="IPR051201">
    <property type="entry name" value="Chloro_Bact_Ser_Proteases"/>
</dbReference>
<dbReference type="EMBL" id="VCDI01000002">
    <property type="protein sequence ID" value="TLU72935.1"/>
    <property type="molecule type" value="Genomic_DNA"/>
</dbReference>
<proteinExistence type="predicted"/>
<gene>
    <name evidence="5" type="ORF">FE263_05635</name>
</gene>
<keyword evidence="2" id="KW-0378">Hydrolase</keyword>
<evidence type="ECO:0000256" key="3">
    <source>
        <dbReference type="SAM" id="SignalP"/>
    </source>
</evidence>
<evidence type="ECO:0000259" key="4">
    <source>
        <dbReference type="PROSITE" id="PS50106"/>
    </source>
</evidence>
<dbReference type="Gene3D" id="2.30.42.10">
    <property type="match status" value="1"/>
</dbReference>
<dbReference type="PANTHER" id="PTHR43343">
    <property type="entry name" value="PEPTIDASE S12"/>
    <property type="match status" value="1"/>
</dbReference>
<accession>A0A5R9J5N6</accession>
<dbReference type="SMART" id="SM00228">
    <property type="entry name" value="PDZ"/>
    <property type="match status" value="1"/>
</dbReference>
<dbReference type="OrthoDB" id="9758917at2"/>
<dbReference type="InterPro" id="IPR001478">
    <property type="entry name" value="PDZ"/>
</dbReference>
<dbReference type="AlphaFoldDB" id="A0A5R9J5N6"/>
<evidence type="ECO:0000256" key="2">
    <source>
        <dbReference type="ARBA" id="ARBA00022801"/>
    </source>
</evidence>
<protein>
    <submittedName>
        <fullName evidence="5">PDZ domain-containing protein</fullName>
    </submittedName>
</protein>
<dbReference type="PANTHER" id="PTHR43343:SF3">
    <property type="entry name" value="PROTEASE DO-LIKE 8, CHLOROPLASTIC"/>
    <property type="match status" value="1"/>
</dbReference>
<dbReference type="SUPFAM" id="SSF50494">
    <property type="entry name" value="Trypsin-like serine proteases"/>
    <property type="match status" value="1"/>
</dbReference>
<keyword evidence="3" id="KW-0732">Signal</keyword>
<keyword evidence="1" id="KW-0645">Protease</keyword>